<reference evidence="2" key="1">
    <citation type="submission" date="2022-02" db="EMBL/GenBank/DDBJ databases">
        <authorList>
            <person name="Henning P.M."/>
            <person name="McCubbin A.G."/>
            <person name="Shore J.S."/>
        </authorList>
    </citation>
    <scope>NUCLEOTIDE SEQUENCE</scope>
    <source>
        <strain evidence="2">F60SS</strain>
        <tissue evidence="2">Leaves</tissue>
    </source>
</reference>
<feature type="transmembrane region" description="Helical" evidence="1">
    <location>
        <begin position="249"/>
        <end position="267"/>
    </location>
</feature>
<name>A0A9Q0GG32_9ROSI</name>
<dbReference type="OrthoDB" id="657942at2759"/>
<gene>
    <name evidence="2" type="ORF">Tsubulata_006922</name>
</gene>
<feature type="transmembrane region" description="Helical" evidence="1">
    <location>
        <begin position="211"/>
        <end position="229"/>
    </location>
</feature>
<comment type="caution">
    <text evidence="2">The sequence shown here is derived from an EMBL/GenBank/DDBJ whole genome shotgun (WGS) entry which is preliminary data.</text>
</comment>
<feature type="transmembrane region" description="Helical" evidence="1">
    <location>
        <begin position="273"/>
        <end position="292"/>
    </location>
</feature>
<dbReference type="PANTHER" id="PTHR37726">
    <property type="entry name" value="TRANSMEMBRANE PROTEIN"/>
    <property type="match status" value="1"/>
</dbReference>
<feature type="transmembrane region" description="Helical" evidence="1">
    <location>
        <begin position="64"/>
        <end position="85"/>
    </location>
</feature>
<feature type="transmembrane region" description="Helical" evidence="1">
    <location>
        <begin position="97"/>
        <end position="114"/>
    </location>
</feature>
<sequence length="311" mass="35065">MNLHHLLYQKIPALQPRWDLEDTRISFFKCLKWQVEDTLDPINCPYHYFCDSSYAGNYPAYVDILVLLVASASYLTTLAFAVIDMCRRGQTSRSKRYFLPSGPIFLPLILLALAKGSRINTLFPVSHIGPAILLLLQASSLTFDNGVDNDVRYALFETSTVSGILHASMYLDSVILPYYTGFDALVSSAFSGECPSCVCRREVLVVGGRLIAYRGWSVTTFVVVGALCLRVVGRMSEEHRSTVTQVKSLLETLGWILITMDCVYLVRYCPEQTVSQVAAYVGILVLICLHLVKKVSIRITRWHLEYEKLER</sequence>
<dbReference type="EMBL" id="JAKUCV010001087">
    <property type="protein sequence ID" value="KAJ4847746.1"/>
    <property type="molecule type" value="Genomic_DNA"/>
</dbReference>
<proteinExistence type="predicted"/>
<evidence type="ECO:0000256" key="1">
    <source>
        <dbReference type="SAM" id="Phobius"/>
    </source>
</evidence>
<keyword evidence="1" id="KW-0472">Membrane</keyword>
<evidence type="ECO:0000313" key="3">
    <source>
        <dbReference type="Proteomes" id="UP001141552"/>
    </source>
</evidence>
<dbReference type="PANTHER" id="PTHR37726:SF1">
    <property type="entry name" value="TRANSMEMBRANE PROTEIN"/>
    <property type="match status" value="1"/>
</dbReference>
<accession>A0A9Q0GG32</accession>
<dbReference type="Proteomes" id="UP001141552">
    <property type="component" value="Unassembled WGS sequence"/>
</dbReference>
<evidence type="ECO:0000313" key="2">
    <source>
        <dbReference type="EMBL" id="KAJ4847746.1"/>
    </source>
</evidence>
<keyword evidence="1" id="KW-1133">Transmembrane helix</keyword>
<dbReference type="AlphaFoldDB" id="A0A9Q0GG32"/>
<organism evidence="2 3">
    <name type="scientific">Turnera subulata</name>
    <dbReference type="NCBI Taxonomy" id="218843"/>
    <lineage>
        <taxon>Eukaryota</taxon>
        <taxon>Viridiplantae</taxon>
        <taxon>Streptophyta</taxon>
        <taxon>Embryophyta</taxon>
        <taxon>Tracheophyta</taxon>
        <taxon>Spermatophyta</taxon>
        <taxon>Magnoliopsida</taxon>
        <taxon>eudicotyledons</taxon>
        <taxon>Gunneridae</taxon>
        <taxon>Pentapetalae</taxon>
        <taxon>rosids</taxon>
        <taxon>fabids</taxon>
        <taxon>Malpighiales</taxon>
        <taxon>Passifloraceae</taxon>
        <taxon>Turnera</taxon>
    </lineage>
</organism>
<protein>
    <submittedName>
        <fullName evidence="2">Uncharacterized protein</fullName>
    </submittedName>
</protein>
<keyword evidence="3" id="KW-1185">Reference proteome</keyword>
<keyword evidence="1" id="KW-0812">Transmembrane</keyword>
<reference evidence="2" key="2">
    <citation type="journal article" date="2023" name="Plants (Basel)">
        <title>Annotation of the Turnera subulata (Passifloraceae) Draft Genome Reveals the S-Locus Evolved after the Divergence of Turneroideae from Passifloroideae in a Stepwise Manner.</title>
        <authorList>
            <person name="Henning P.M."/>
            <person name="Roalson E.H."/>
            <person name="Mir W."/>
            <person name="McCubbin A.G."/>
            <person name="Shore J.S."/>
        </authorList>
    </citation>
    <scope>NUCLEOTIDE SEQUENCE</scope>
    <source>
        <strain evidence="2">F60SS</strain>
    </source>
</reference>